<dbReference type="EMBL" id="AAMT01000008">
    <property type="protein sequence ID" value="EAQ12325.1"/>
    <property type="molecule type" value="Genomic_DNA"/>
</dbReference>
<feature type="non-terminal residue" evidence="2">
    <location>
        <position position="102"/>
    </location>
</feature>
<accession>A3VGC0</accession>
<dbReference type="AlphaFoldDB" id="A3VGC0"/>
<dbReference type="InterPro" id="IPR036527">
    <property type="entry name" value="SCP2_sterol-bd_dom_sf"/>
</dbReference>
<evidence type="ECO:0000313" key="2">
    <source>
        <dbReference type="EMBL" id="EAQ12325.1"/>
    </source>
</evidence>
<dbReference type="InterPro" id="IPR003033">
    <property type="entry name" value="SCP2_sterol-bd_dom"/>
</dbReference>
<dbReference type="Gene3D" id="3.30.1050.10">
    <property type="entry name" value="SCP2 sterol-binding domain"/>
    <property type="match status" value="1"/>
</dbReference>
<dbReference type="Pfam" id="PF02036">
    <property type="entry name" value="SCP2"/>
    <property type="match status" value="1"/>
</dbReference>
<dbReference type="Proteomes" id="UP000002931">
    <property type="component" value="Unassembled WGS sequence"/>
</dbReference>
<organism evidence="2 3">
    <name type="scientific">Maritimibacter alkaliphilus HTCC2654</name>
    <dbReference type="NCBI Taxonomy" id="314271"/>
    <lineage>
        <taxon>Bacteria</taxon>
        <taxon>Pseudomonadati</taxon>
        <taxon>Pseudomonadota</taxon>
        <taxon>Alphaproteobacteria</taxon>
        <taxon>Rhodobacterales</taxon>
        <taxon>Roseobacteraceae</taxon>
        <taxon>Maritimibacter</taxon>
    </lineage>
</organism>
<sequence length="102" mass="10994">MRTDMPEDSTMSLAEIADRMNEALADRPLDNSIKFDCGEDGAITISGTEARLADEPADCTIRISEKNLVKLLTGKLNPMAAFAMGKIKVSGDMSVAMKLSQL</sequence>
<dbReference type="PANTHER" id="PTHR10094:SF25">
    <property type="entry name" value="SCP2 STEROL-BINDING DOMAIN-CONTAINING PROTEIN 1"/>
    <property type="match status" value="1"/>
</dbReference>
<evidence type="ECO:0000313" key="3">
    <source>
        <dbReference type="Proteomes" id="UP000002931"/>
    </source>
</evidence>
<dbReference type="STRING" id="314271.RB2654_13605"/>
<gene>
    <name evidence="2" type="ORF">RB2654_13605</name>
</gene>
<dbReference type="SUPFAM" id="SSF55718">
    <property type="entry name" value="SCP-like"/>
    <property type="match status" value="1"/>
</dbReference>
<dbReference type="HOGENOM" id="CLU_105945_2_0_5"/>
<evidence type="ECO:0000259" key="1">
    <source>
        <dbReference type="Pfam" id="PF02036"/>
    </source>
</evidence>
<feature type="domain" description="SCP2" evidence="1">
    <location>
        <begin position="29"/>
        <end position="102"/>
    </location>
</feature>
<dbReference type="GO" id="GO:0005829">
    <property type="term" value="C:cytosol"/>
    <property type="evidence" value="ECO:0007669"/>
    <property type="project" value="TreeGrafter"/>
</dbReference>
<reference evidence="2 3" key="1">
    <citation type="journal article" date="2010" name="J. Bacteriol.">
        <title>Genome sequences of Pelagibaca bermudensis HTCC2601T and Maritimibacter alkaliphilus HTCC2654T, the type strains of two marine Roseobacter genera.</title>
        <authorList>
            <person name="Thrash J.C."/>
            <person name="Cho J.C."/>
            <person name="Ferriera S."/>
            <person name="Johnson J."/>
            <person name="Vergin K.L."/>
            <person name="Giovannoni S.J."/>
        </authorList>
    </citation>
    <scope>NUCLEOTIDE SEQUENCE [LARGE SCALE GENOMIC DNA]</scope>
    <source>
        <strain evidence="2 3">HTCC2654</strain>
    </source>
</reference>
<keyword evidence="3" id="KW-1185">Reference proteome</keyword>
<dbReference type="eggNOG" id="COG3255">
    <property type="taxonomic scope" value="Bacteria"/>
</dbReference>
<comment type="caution">
    <text evidence="2">The sequence shown here is derived from an EMBL/GenBank/DDBJ whole genome shotgun (WGS) entry which is preliminary data.</text>
</comment>
<name>A3VGC0_9RHOB</name>
<protein>
    <submittedName>
        <fullName evidence="2">Sterol carrier family protein</fullName>
    </submittedName>
</protein>
<proteinExistence type="predicted"/>
<dbReference type="PANTHER" id="PTHR10094">
    <property type="entry name" value="STEROL CARRIER PROTEIN 2 SCP-2 FAMILY PROTEIN"/>
    <property type="match status" value="1"/>
</dbReference>